<evidence type="ECO:0000259" key="1">
    <source>
        <dbReference type="Pfam" id="PF05347"/>
    </source>
</evidence>
<dbReference type="AlphaFoldDB" id="A0A8J5MG13"/>
<feature type="domain" description="Complex 1 LYR protein" evidence="1">
    <location>
        <begin position="39"/>
        <end position="84"/>
    </location>
</feature>
<dbReference type="Proteomes" id="UP000709295">
    <property type="component" value="Unassembled WGS sequence"/>
</dbReference>
<keyword evidence="3" id="KW-1185">Reference proteome</keyword>
<dbReference type="InterPro" id="IPR008011">
    <property type="entry name" value="Complex1_LYR_dom"/>
</dbReference>
<evidence type="ECO:0000313" key="3">
    <source>
        <dbReference type="Proteomes" id="UP000709295"/>
    </source>
</evidence>
<organism evidence="2 3">
    <name type="scientific">Phytophthora aleatoria</name>
    <dbReference type="NCBI Taxonomy" id="2496075"/>
    <lineage>
        <taxon>Eukaryota</taxon>
        <taxon>Sar</taxon>
        <taxon>Stramenopiles</taxon>
        <taxon>Oomycota</taxon>
        <taxon>Peronosporomycetes</taxon>
        <taxon>Peronosporales</taxon>
        <taxon>Peronosporaceae</taxon>
        <taxon>Phytophthora</taxon>
    </lineage>
</organism>
<dbReference type="EMBL" id="JAENGY010000506">
    <property type="protein sequence ID" value="KAG6961425.1"/>
    <property type="molecule type" value="Genomic_DNA"/>
</dbReference>
<protein>
    <recommendedName>
        <fullName evidence="1">Complex 1 LYR protein domain-containing protein</fullName>
    </recommendedName>
</protein>
<evidence type="ECO:0000313" key="2">
    <source>
        <dbReference type="EMBL" id="KAG6961425.1"/>
    </source>
</evidence>
<dbReference type="Pfam" id="PF05347">
    <property type="entry name" value="Complex1_LYR"/>
    <property type="match status" value="1"/>
</dbReference>
<comment type="caution">
    <text evidence="2">The sequence shown here is derived from an EMBL/GenBank/DDBJ whole genome shotgun (WGS) entry which is preliminary data.</text>
</comment>
<reference evidence="2" key="1">
    <citation type="submission" date="2021-01" db="EMBL/GenBank/DDBJ databases">
        <title>Phytophthora aleatoria, a newly-described species from Pinus radiata is distinct from Phytophthora cactorum isolates based on comparative genomics.</title>
        <authorList>
            <person name="Mcdougal R."/>
            <person name="Panda P."/>
            <person name="Williams N."/>
            <person name="Studholme D.J."/>
        </authorList>
    </citation>
    <scope>NUCLEOTIDE SEQUENCE</scope>
    <source>
        <strain evidence="2">NZFS 4037</strain>
    </source>
</reference>
<sequence>MAKTRAEALRLYRAIYRQRMEMLKITMIYHSACFTQLQAAGEMPTRDRINYVRRRLRHEYDQAREETNPERISFLLRLAETQLDTVEVQAQHLNSDQKLKELLKSGTKADDALKLL</sequence>
<accession>A0A8J5MG13</accession>
<proteinExistence type="predicted"/>
<gene>
    <name evidence="2" type="ORF">JG688_00009089</name>
</gene>
<name>A0A8J5MG13_9STRA</name>